<dbReference type="GO" id="GO:0008422">
    <property type="term" value="F:beta-glucosidase activity"/>
    <property type="evidence" value="ECO:0007669"/>
    <property type="project" value="UniProtKB-ARBA"/>
</dbReference>
<accession>A0A3L6ERT8</accession>
<dbReference type="FunFam" id="3.20.20.80:FF:000041">
    <property type="entry name" value="Beta-glucosidase 7"/>
    <property type="match status" value="1"/>
</dbReference>
<dbReference type="Proteomes" id="UP000251960">
    <property type="component" value="Chromosome 5"/>
</dbReference>
<dbReference type="Pfam" id="PF00232">
    <property type="entry name" value="Glyco_hydro_1"/>
    <property type="match status" value="1"/>
</dbReference>
<dbReference type="PANTHER" id="PTHR10353">
    <property type="entry name" value="GLYCOSYL HYDROLASE"/>
    <property type="match status" value="1"/>
</dbReference>
<dbReference type="ExpressionAtlas" id="A0A3L6ERT8">
    <property type="expression patterns" value="baseline"/>
</dbReference>
<evidence type="ECO:0000256" key="1">
    <source>
        <dbReference type="ARBA" id="ARBA00010838"/>
    </source>
</evidence>
<evidence type="ECO:0000256" key="3">
    <source>
        <dbReference type="ARBA" id="ARBA00023157"/>
    </source>
</evidence>
<evidence type="ECO:0000256" key="5">
    <source>
        <dbReference type="ARBA" id="ARBA00065078"/>
    </source>
</evidence>
<gene>
    <name evidence="7" type="primary">BGLU38</name>
    <name evidence="7" type="ORF">Zm00014a_023966</name>
</gene>
<dbReference type="EMBL" id="NCVQ01000006">
    <property type="protein sequence ID" value="PWZ23263.1"/>
    <property type="molecule type" value="Genomic_DNA"/>
</dbReference>
<dbReference type="GO" id="GO:0005975">
    <property type="term" value="P:carbohydrate metabolic process"/>
    <property type="evidence" value="ECO:0007669"/>
    <property type="project" value="InterPro"/>
</dbReference>
<dbReference type="InterPro" id="IPR017853">
    <property type="entry name" value="GH"/>
</dbReference>
<dbReference type="InterPro" id="IPR001360">
    <property type="entry name" value="Glyco_hydro_1"/>
</dbReference>
<keyword evidence="4" id="KW-0326">Glycosidase</keyword>
<evidence type="ECO:0000313" key="7">
    <source>
        <dbReference type="EMBL" id="PWZ23263.1"/>
    </source>
</evidence>
<name>A0A3L6ERT8_MAIZE</name>
<proteinExistence type="inferred from homology"/>
<reference evidence="7 8" key="1">
    <citation type="journal article" date="2018" name="Nat. Genet.">
        <title>Extensive intraspecific gene order and gene structural variations between Mo17 and other maize genomes.</title>
        <authorList>
            <person name="Sun S."/>
            <person name="Zhou Y."/>
            <person name="Chen J."/>
            <person name="Shi J."/>
            <person name="Zhao H."/>
            <person name="Zhao H."/>
            <person name="Song W."/>
            <person name="Zhang M."/>
            <person name="Cui Y."/>
            <person name="Dong X."/>
            <person name="Liu H."/>
            <person name="Ma X."/>
            <person name="Jiao Y."/>
            <person name="Wang B."/>
            <person name="Wei X."/>
            <person name="Stein J.C."/>
            <person name="Glaubitz J.C."/>
            <person name="Lu F."/>
            <person name="Yu G."/>
            <person name="Liang C."/>
            <person name="Fengler K."/>
            <person name="Li B."/>
            <person name="Rafalski A."/>
            <person name="Schnable P.S."/>
            <person name="Ware D.H."/>
            <person name="Buckler E.S."/>
            <person name="Lai J."/>
        </authorList>
    </citation>
    <scope>NUCLEOTIDE SEQUENCE [LARGE SCALE GENOMIC DNA]</scope>
    <source>
        <strain evidence="8">cv. Missouri 17</strain>
        <tissue evidence="7">Seedling</tissue>
    </source>
</reference>
<sequence>MDLNQPIAVHERNSLCSNPAPPLISAVLLHAAAGPLSGLSLSIYSAPPPSRLSTLALATVVHRSVMATAAPLLLFHGLLLLLSLALGAHGVNVKPGEHHILNRQSFPPGFVFGTASSAYQVEGNTHRYGRGPCIWDTFLKYPGTTPDNATADVTVDEYNRYMDDVDNMVRVGFDAYRFSISWSRIFPSGIGRVNKDGVDYYHRLINYLLANHITPYVVLYHYDLPQVLQDQYNGWLSPRILGDFTAFADFCFKTYGDRVKNWFTINEPRMMAQHGYGDGFFPPARCTGCQFGGNSATEPYIAGHHLLLAHAAAVKLYRSKYKVRQAGKIGILLDFVWYEPLTKSVEDEYAAHRARMFTLGWFLHPITYGHYPETMQKIVMGRLPNFTFEQSAMVKGSADYVAINHYTTYYASNFVNATETNYRNDWNAKISYERDGVPIGKRAYSDWLYVVPWGLYKALIWTKEKFNNPVMLIGENGIDQPGNETLPFALYDKFRIDYFEKYLYELQCAIRDGANVFGYFAWSLLDNFEWRLGFTSKFGIVYVDRNTFVRYPKDSARWFRKVIKNEN</sequence>
<evidence type="ECO:0000256" key="2">
    <source>
        <dbReference type="ARBA" id="ARBA00022801"/>
    </source>
</evidence>
<organism evidence="7 8">
    <name type="scientific">Zea mays</name>
    <name type="common">Maize</name>
    <dbReference type="NCBI Taxonomy" id="4577"/>
    <lineage>
        <taxon>Eukaryota</taxon>
        <taxon>Viridiplantae</taxon>
        <taxon>Streptophyta</taxon>
        <taxon>Embryophyta</taxon>
        <taxon>Tracheophyta</taxon>
        <taxon>Spermatophyta</taxon>
        <taxon>Magnoliopsida</taxon>
        <taxon>Liliopsida</taxon>
        <taxon>Poales</taxon>
        <taxon>Poaceae</taxon>
        <taxon>PACMAD clade</taxon>
        <taxon>Panicoideae</taxon>
        <taxon>Andropogonodae</taxon>
        <taxon>Andropogoneae</taxon>
        <taxon>Tripsacinae</taxon>
        <taxon>Zea</taxon>
    </lineage>
</organism>
<evidence type="ECO:0000256" key="4">
    <source>
        <dbReference type="ARBA" id="ARBA00023295"/>
    </source>
</evidence>
<dbReference type="Gene3D" id="3.20.20.80">
    <property type="entry name" value="Glycosidases"/>
    <property type="match status" value="1"/>
</dbReference>
<keyword evidence="2" id="KW-0378">Hydrolase</keyword>
<protein>
    <submittedName>
        <fullName evidence="7">Beta-glucosidase 38</fullName>
    </submittedName>
</protein>
<evidence type="ECO:0000313" key="8">
    <source>
        <dbReference type="Proteomes" id="UP000251960"/>
    </source>
</evidence>
<evidence type="ECO:0000256" key="6">
    <source>
        <dbReference type="RuleBase" id="RU003690"/>
    </source>
</evidence>
<dbReference type="PANTHER" id="PTHR10353:SF56">
    <property type="entry name" value="BETA-GLUCOSIDASE 38"/>
    <property type="match status" value="1"/>
</dbReference>
<dbReference type="AlphaFoldDB" id="A0A3L6ERT8"/>
<comment type="caution">
    <text evidence="7">The sequence shown here is derived from an EMBL/GenBank/DDBJ whole genome shotgun (WGS) entry which is preliminary data.</text>
</comment>
<comment type="subunit">
    <text evidence="5">Homo- and heterodimer.</text>
</comment>
<comment type="similarity">
    <text evidence="1 6">Belongs to the glycosyl hydrolase 1 family.</text>
</comment>
<dbReference type="PRINTS" id="PR00131">
    <property type="entry name" value="GLHYDRLASE1"/>
</dbReference>
<keyword evidence="3" id="KW-1015">Disulfide bond</keyword>
<dbReference type="SUPFAM" id="SSF51445">
    <property type="entry name" value="(Trans)glycosidases"/>
    <property type="match status" value="1"/>
</dbReference>